<protein>
    <submittedName>
        <fullName evidence="1">Uncharacterized protein</fullName>
    </submittedName>
</protein>
<evidence type="ECO:0000313" key="2">
    <source>
        <dbReference type="Proteomes" id="UP000485058"/>
    </source>
</evidence>
<dbReference type="EMBL" id="BLLF01003947">
    <property type="protein sequence ID" value="GFH28593.1"/>
    <property type="molecule type" value="Genomic_DNA"/>
</dbReference>
<feature type="non-terminal residue" evidence="1">
    <location>
        <position position="1"/>
    </location>
</feature>
<gene>
    <name evidence="1" type="ORF">HaLaN_27109</name>
</gene>
<dbReference type="Proteomes" id="UP000485058">
    <property type="component" value="Unassembled WGS sequence"/>
</dbReference>
<accession>A0A6A0A812</accession>
<name>A0A6A0A812_HAELA</name>
<dbReference type="AlphaFoldDB" id="A0A6A0A812"/>
<evidence type="ECO:0000313" key="1">
    <source>
        <dbReference type="EMBL" id="GFH28593.1"/>
    </source>
</evidence>
<comment type="caution">
    <text evidence="1">The sequence shown here is derived from an EMBL/GenBank/DDBJ whole genome shotgun (WGS) entry which is preliminary data.</text>
</comment>
<reference evidence="1 2" key="1">
    <citation type="submission" date="2020-02" db="EMBL/GenBank/DDBJ databases">
        <title>Draft genome sequence of Haematococcus lacustris strain NIES-144.</title>
        <authorList>
            <person name="Morimoto D."/>
            <person name="Nakagawa S."/>
            <person name="Yoshida T."/>
            <person name="Sawayama S."/>
        </authorList>
    </citation>
    <scope>NUCLEOTIDE SEQUENCE [LARGE SCALE GENOMIC DNA]</scope>
    <source>
        <strain evidence="1 2">NIES-144</strain>
    </source>
</reference>
<organism evidence="1 2">
    <name type="scientific">Haematococcus lacustris</name>
    <name type="common">Green alga</name>
    <name type="synonym">Haematococcus pluvialis</name>
    <dbReference type="NCBI Taxonomy" id="44745"/>
    <lineage>
        <taxon>Eukaryota</taxon>
        <taxon>Viridiplantae</taxon>
        <taxon>Chlorophyta</taxon>
        <taxon>core chlorophytes</taxon>
        <taxon>Chlorophyceae</taxon>
        <taxon>CS clade</taxon>
        <taxon>Chlamydomonadales</taxon>
        <taxon>Haematococcaceae</taxon>
        <taxon>Haematococcus</taxon>
    </lineage>
</organism>
<proteinExistence type="predicted"/>
<feature type="non-terminal residue" evidence="1">
    <location>
        <position position="102"/>
    </location>
</feature>
<sequence>MGVNATYQRYAGYADEARAAFGFDSSGGLTDQLLARFRDITGTVCTDAAFIPPVQRGATLIGTGVTFTISLGNCQLSRAVSQTQSNLLLRCLLPQEQLSVIQ</sequence>
<keyword evidence="2" id="KW-1185">Reference proteome</keyword>